<reference evidence="2 3" key="1">
    <citation type="submission" date="2014-06" db="EMBL/GenBank/DDBJ databases">
        <title>Evolutionary Origins and Diversification of the Mycorrhizal Mutualists.</title>
        <authorList>
            <consortium name="DOE Joint Genome Institute"/>
            <consortium name="Mycorrhizal Genomics Consortium"/>
            <person name="Kohler A."/>
            <person name="Kuo A."/>
            <person name="Nagy L.G."/>
            <person name="Floudas D."/>
            <person name="Copeland A."/>
            <person name="Barry K.W."/>
            <person name="Cichocki N."/>
            <person name="Veneault-Fourrey C."/>
            <person name="LaButti K."/>
            <person name="Lindquist E.A."/>
            <person name="Lipzen A."/>
            <person name="Lundell T."/>
            <person name="Morin E."/>
            <person name="Murat C."/>
            <person name="Riley R."/>
            <person name="Ohm R."/>
            <person name="Sun H."/>
            <person name="Tunlid A."/>
            <person name="Henrissat B."/>
            <person name="Grigoriev I.V."/>
            <person name="Hibbett D.S."/>
            <person name="Martin F."/>
        </authorList>
    </citation>
    <scope>NUCLEOTIDE SEQUENCE [LARGE SCALE GENOMIC DNA]</scope>
    <source>
        <strain evidence="2 3">SS14</strain>
    </source>
</reference>
<protein>
    <submittedName>
        <fullName evidence="2">Glycosyltransferase family 8 protein</fullName>
    </submittedName>
</protein>
<dbReference type="OrthoDB" id="2014201at2759"/>
<dbReference type="SUPFAM" id="SSF53448">
    <property type="entry name" value="Nucleotide-diphospho-sugar transferases"/>
    <property type="match status" value="1"/>
</dbReference>
<sequence>MPFDYPYIPLGALDSSGMKYTRFRLTLGHILTGISVVVNILFVVVVCLILFLPPSVERYVALDGFQHLNNLSAIYLPTFTSAGLAPLQPPQRDQHAIVTALYTDGYLTAVLTLGYSLRVSNITARKIMIYIPGEISQTSLCLAKAIGWTPHPVFYIAPPHKYIEDHFRHHYTKLNIWTLDKLGISSLVYLDADTLVLRNFEELFLLPFTLAAVPDVFKKAGFVISINAGVLFLYPKSTIFDDMISKLSIARYPSTYAEQAFINLYFGA</sequence>
<evidence type="ECO:0000313" key="3">
    <source>
        <dbReference type="Proteomes" id="UP000054279"/>
    </source>
</evidence>
<keyword evidence="1" id="KW-0472">Membrane</keyword>
<feature type="transmembrane region" description="Helical" evidence="1">
    <location>
        <begin position="27"/>
        <end position="52"/>
    </location>
</feature>
<dbReference type="Gene3D" id="3.90.550.10">
    <property type="entry name" value="Spore Coat Polysaccharide Biosynthesis Protein SpsA, Chain A"/>
    <property type="match status" value="1"/>
</dbReference>
<dbReference type="HOGENOM" id="CLU_077164_0_0_1"/>
<dbReference type="AlphaFoldDB" id="A0A0C9U0D0"/>
<dbReference type="EMBL" id="KN837180">
    <property type="protein sequence ID" value="KIJ36228.1"/>
    <property type="molecule type" value="Genomic_DNA"/>
</dbReference>
<name>A0A0C9U0D0_SPHS4</name>
<proteinExistence type="predicted"/>
<dbReference type="GO" id="GO:0016740">
    <property type="term" value="F:transferase activity"/>
    <property type="evidence" value="ECO:0007669"/>
    <property type="project" value="UniProtKB-KW"/>
</dbReference>
<keyword evidence="1" id="KW-1133">Transmembrane helix</keyword>
<dbReference type="PANTHER" id="PTHR11183">
    <property type="entry name" value="GLYCOGENIN SUBFAMILY MEMBER"/>
    <property type="match status" value="1"/>
</dbReference>
<organism evidence="2 3">
    <name type="scientific">Sphaerobolus stellatus (strain SS14)</name>
    <dbReference type="NCBI Taxonomy" id="990650"/>
    <lineage>
        <taxon>Eukaryota</taxon>
        <taxon>Fungi</taxon>
        <taxon>Dikarya</taxon>
        <taxon>Basidiomycota</taxon>
        <taxon>Agaricomycotina</taxon>
        <taxon>Agaricomycetes</taxon>
        <taxon>Phallomycetidae</taxon>
        <taxon>Geastrales</taxon>
        <taxon>Sphaerobolaceae</taxon>
        <taxon>Sphaerobolus</taxon>
    </lineage>
</organism>
<dbReference type="InterPro" id="IPR029044">
    <property type="entry name" value="Nucleotide-diphossugar_trans"/>
</dbReference>
<dbReference type="Proteomes" id="UP000054279">
    <property type="component" value="Unassembled WGS sequence"/>
</dbReference>
<gene>
    <name evidence="2" type="ORF">M422DRAFT_782298</name>
</gene>
<keyword evidence="1" id="KW-0812">Transmembrane</keyword>
<accession>A0A0C9U0D0</accession>
<evidence type="ECO:0000256" key="1">
    <source>
        <dbReference type="SAM" id="Phobius"/>
    </source>
</evidence>
<dbReference type="InterPro" id="IPR050587">
    <property type="entry name" value="GNT1/Glycosyltrans_8"/>
</dbReference>
<evidence type="ECO:0000313" key="2">
    <source>
        <dbReference type="EMBL" id="KIJ36228.1"/>
    </source>
</evidence>
<keyword evidence="2" id="KW-0808">Transferase</keyword>
<keyword evidence="3" id="KW-1185">Reference proteome</keyword>